<keyword evidence="7 12" id="KW-1133">Transmembrane helix</keyword>
<dbReference type="GO" id="GO:0005035">
    <property type="term" value="F:death receptor activity"/>
    <property type="evidence" value="ECO:0007669"/>
    <property type="project" value="TreeGrafter"/>
</dbReference>
<dbReference type="Pfam" id="PF00531">
    <property type="entry name" value="Death"/>
    <property type="match status" value="1"/>
</dbReference>
<feature type="domain" description="TNFR-Cys" evidence="15">
    <location>
        <begin position="23"/>
        <end position="58"/>
    </location>
</feature>
<feature type="transmembrane region" description="Helical" evidence="12">
    <location>
        <begin position="206"/>
        <end position="226"/>
    </location>
</feature>
<dbReference type="InterPro" id="IPR001368">
    <property type="entry name" value="TNFR/NGFR_Cys_rich_reg"/>
</dbReference>
<evidence type="ECO:0000256" key="3">
    <source>
        <dbReference type="ARBA" id="ARBA00022692"/>
    </source>
</evidence>
<reference evidence="16 17" key="1">
    <citation type="submission" date="2020-06" db="EMBL/GenBank/DDBJ databases">
        <authorList>
            <person name="Li R."/>
            <person name="Bekaert M."/>
        </authorList>
    </citation>
    <scope>NUCLEOTIDE SEQUENCE [LARGE SCALE GENOMIC DNA]</scope>
    <source>
        <strain evidence="17">wild</strain>
    </source>
</reference>
<feature type="disulfide bond" evidence="11">
    <location>
        <begin position="122"/>
        <end position="140"/>
    </location>
</feature>
<name>A0A6J8CHH0_MYTCO</name>
<feature type="domain" description="TNFR-Cys" evidence="15">
    <location>
        <begin position="102"/>
        <end position="140"/>
    </location>
</feature>
<feature type="domain" description="Death" evidence="14">
    <location>
        <begin position="297"/>
        <end position="366"/>
    </location>
</feature>
<evidence type="ECO:0000256" key="11">
    <source>
        <dbReference type="PROSITE-ProRule" id="PRU00206"/>
    </source>
</evidence>
<dbReference type="PANTHER" id="PTHR46605:SF2">
    <property type="entry name" value="TNFR-CYS DOMAIN-CONTAINING PROTEIN"/>
    <property type="match status" value="1"/>
</dbReference>
<evidence type="ECO:0000313" key="16">
    <source>
        <dbReference type="EMBL" id="CAC5394722.1"/>
    </source>
</evidence>
<keyword evidence="8 12" id="KW-0472">Membrane</keyword>
<dbReference type="InterPro" id="IPR041448">
    <property type="entry name" value="TNFR16_TM"/>
</dbReference>
<proteinExistence type="predicted"/>
<dbReference type="Pfam" id="PF00020">
    <property type="entry name" value="TNFR_c6"/>
    <property type="match status" value="2"/>
</dbReference>
<evidence type="ECO:0000259" key="15">
    <source>
        <dbReference type="PROSITE" id="PS50050"/>
    </source>
</evidence>
<dbReference type="PROSITE" id="PS50017">
    <property type="entry name" value="DEATH_DOMAIN"/>
    <property type="match status" value="1"/>
</dbReference>
<feature type="disulfide bond" evidence="11">
    <location>
        <begin position="143"/>
        <end position="158"/>
    </location>
</feature>
<keyword evidence="9 11" id="KW-1015">Disulfide bond</keyword>
<dbReference type="InterPro" id="IPR011029">
    <property type="entry name" value="DEATH-like_dom_sf"/>
</dbReference>
<dbReference type="PROSITE" id="PS50050">
    <property type="entry name" value="TNFR_NGFR_2"/>
    <property type="match status" value="4"/>
</dbReference>
<evidence type="ECO:0000256" key="10">
    <source>
        <dbReference type="ARBA" id="ARBA00023180"/>
    </source>
</evidence>
<keyword evidence="17" id="KW-1185">Reference proteome</keyword>
<feature type="repeat" description="TNFR-Cys" evidence="11">
    <location>
        <begin position="60"/>
        <end position="101"/>
    </location>
</feature>
<feature type="domain" description="TNFR-Cys" evidence="15">
    <location>
        <begin position="60"/>
        <end position="101"/>
    </location>
</feature>
<evidence type="ECO:0000256" key="7">
    <source>
        <dbReference type="ARBA" id="ARBA00022989"/>
    </source>
</evidence>
<feature type="domain" description="TNFR-Cys" evidence="15">
    <location>
        <begin position="142"/>
        <end position="182"/>
    </location>
</feature>
<evidence type="ECO:0000259" key="14">
    <source>
        <dbReference type="PROSITE" id="PS50017"/>
    </source>
</evidence>
<dbReference type="GO" id="GO:0009986">
    <property type="term" value="C:cell surface"/>
    <property type="evidence" value="ECO:0007669"/>
    <property type="project" value="TreeGrafter"/>
</dbReference>
<evidence type="ECO:0000256" key="4">
    <source>
        <dbReference type="ARBA" id="ARBA00022703"/>
    </source>
</evidence>
<feature type="disulfide bond" evidence="11">
    <location>
        <begin position="119"/>
        <end position="132"/>
    </location>
</feature>
<dbReference type="PROSITE" id="PS00652">
    <property type="entry name" value="TNFR_NGFR_1"/>
    <property type="match status" value="3"/>
</dbReference>
<sequence>MENIACLLGLFCWILVRVCTALDCKEQAYAFNGKRCCNKCPPGQGLIHDCFHGNDTQCGSCVQGRTFSPDFWHTEKCQNCSECKKDSHVKTPCTVTEDTICECNVDFYFHTVAKECSLCNFCPIGYGAIIPCNKLQNSICLKCPNGTYSDVKSATLPCKRCTKCSSGQAEFKPCSDTENTICYGHPKENYTSQPTAAKEQKDFDVIPVYCAVLGAVVLGLLVYVIFKQYTRLKNRKIHKGHQPHEEVEYSKTSGCDSGVFVENEFCKQYNQLSRVRDLPVKKKKELEKNLSMHTSDGNTWKQLAKELGYQEKKIEQFESSSSEVVSHVHNLLDHWSKHKHSTVEVLIKALQIINRFDIVLILQRDITELKSGNHLRNVI</sequence>
<dbReference type="Pfam" id="PF18422">
    <property type="entry name" value="TNFR_16_TM"/>
    <property type="match status" value="1"/>
</dbReference>
<feature type="repeat" description="TNFR-Cys" evidence="11">
    <location>
        <begin position="23"/>
        <end position="58"/>
    </location>
</feature>
<dbReference type="GO" id="GO:0006915">
    <property type="term" value="P:apoptotic process"/>
    <property type="evidence" value="ECO:0007669"/>
    <property type="project" value="UniProtKB-KW"/>
</dbReference>
<dbReference type="OrthoDB" id="10048028at2759"/>
<dbReference type="Gene3D" id="1.10.533.10">
    <property type="entry name" value="Death Domain, Fas"/>
    <property type="match status" value="1"/>
</dbReference>
<comment type="subcellular location">
    <subcellularLocation>
        <location evidence="1">Cell membrane</location>
        <topology evidence="1">Single-pass membrane protein</topology>
    </subcellularLocation>
</comment>
<keyword evidence="3 12" id="KW-0812">Transmembrane</keyword>
<gene>
    <name evidence="16" type="ORF">MCOR_29445</name>
</gene>
<protein>
    <submittedName>
        <fullName evidence="16">NGFR</fullName>
    </submittedName>
</protein>
<dbReference type="Proteomes" id="UP000507470">
    <property type="component" value="Unassembled WGS sequence"/>
</dbReference>
<feature type="disulfide bond" evidence="11">
    <location>
        <begin position="164"/>
        <end position="182"/>
    </location>
</feature>
<dbReference type="AlphaFoldDB" id="A0A6J8CHH0"/>
<feature type="signal peptide" evidence="13">
    <location>
        <begin position="1"/>
        <end position="21"/>
    </location>
</feature>
<organism evidence="16 17">
    <name type="scientific">Mytilus coruscus</name>
    <name type="common">Sea mussel</name>
    <dbReference type="NCBI Taxonomy" id="42192"/>
    <lineage>
        <taxon>Eukaryota</taxon>
        <taxon>Metazoa</taxon>
        <taxon>Spiralia</taxon>
        <taxon>Lophotrochozoa</taxon>
        <taxon>Mollusca</taxon>
        <taxon>Bivalvia</taxon>
        <taxon>Autobranchia</taxon>
        <taxon>Pteriomorphia</taxon>
        <taxon>Mytilida</taxon>
        <taxon>Mytiloidea</taxon>
        <taxon>Mytilidae</taxon>
        <taxon>Mytilinae</taxon>
        <taxon>Mytilus</taxon>
    </lineage>
</organism>
<dbReference type="InterPro" id="IPR052302">
    <property type="entry name" value="Neurotrophin_rcpt-DD"/>
</dbReference>
<evidence type="ECO:0000313" key="17">
    <source>
        <dbReference type="Proteomes" id="UP000507470"/>
    </source>
</evidence>
<keyword evidence="5 13" id="KW-0732">Signal</keyword>
<dbReference type="InterPro" id="IPR000488">
    <property type="entry name" value="Death_dom"/>
</dbReference>
<dbReference type="Gene3D" id="6.10.250.1780">
    <property type="match status" value="1"/>
</dbReference>
<evidence type="ECO:0000256" key="1">
    <source>
        <dbReference type="ARBA" id="ARBA00004162"/>
    </source>
</evidence>
<evidence type="ECO:0000256" key="13">
    <source>
        <dbReference type="SAM" id="SignalP"/>
    </source>
</evidence>
<evidence type="ECO:0000256" key="2">
    <source>
        <dbReference type="ARBA" id="ARBA00022475"/>
    </source>
</evidence>
<evidence type="ECO:0000256" key="5">
    <source>
        <dbReference type="ARBA" id="ARBA00022729"/>
    </source>
</evidence>
<keyword evidence="2" id="KW-1003">Cell membrane</keyword>
<comment type="caution">
    <text evidence="11">Lacks conserved residue(s) required for the propagation of feature annotation.</text>
</comment>
<dbReference type="SUPFAM" id="SSF57586">
    <property type="entry name" value="TNF receptor-like"/>
    <property type="match status" value="3"/>
</dbReference>
<feature type="repeat" description="TNFR-Cys" evidence="11">
    <location>
        <begin position="142"/>
        <end position="182"/>
    </location>
</feature>
<dbReference type="SUPFAM" id="SSF47986">
    <property type="entry name" value="DEATH domain"/>
    <property type="match status" value="1"/>
</dbReference>
<dbReference type="PANTHER" id="PTHR46605">
    <property type="entry name" value="TUMOR NECROSIS FACTOR RECEPTOR"/>
    <property type="match status" value="1"/>
</dbReference>
<feature type="disulfide bond" evidence="11">
    <location>
        <begin position="83"/>
        <end position="101"/>
    </location>
</feature>
<dbReference type="SMART" id="SM00208">
    <property type="entry name" value="TNFR"/>
    <property type="match status" value="4"/>
</dbReference>
<dbReference type="GO" id="GO:0007266">
    <property type="term" value="P:Rho protein signal transduction"/>
    <property type="evidence" value="ECO:0007669"/>
    <property type="project" value="TreeGrafter"/>
</dbReference>
<dbReference type="GO" id="GO:0048406">
    <property type="term" value="F:nerve growth factor binding"/>
    <property type="evidence" value="ECO:0007669"/>
    <property type="project" value="TreeGrafter"/>
</dbReference>
<keyword evidence="10" id="KW-0325">Glycoprotein</keyword>
<dbReference type="GO" id="GO:0005886">
    <property type="term" value="C:plasma membrane"/>
    <property type="evidence" value="ECO:0007669"/>
    <property type="project" value="UniProtKB-SubCell"/>
</dbReference>
<feature type="disulfide bond" evidence="11">
    <location>
        <begin position="161"/>
        <end position="174"/>
    </location>
</feature>
<evidence type="ECO:0000256" key="6">
    <source>
        <dbReference type="ARBA" id="ARBA00022737"/>
    </source>
</evidence>
<keyword evidence="4" id="KW-0053">Apoptosis</keyword>
<dbReference type="GO" id="GO:0015026">
    <property type="term" value="F:coreceptor activity"/>
    <property type="evidence" value="ECO:0007669"/>
    <property type="project" value="TreeGrafter"/>
</dbReference>
<feature type="disulfide bond" evidence="11">
    <location>
        <begin position="40"/>
        <end position="58"/>
    </location>
</feature>
<evidence type="ECO:0000256" key="8">
    <source>
        <dbReference type="ARBA" id="ARBA00023136"/>
    </source>
</evidence>
<keyword evidence="6" id="KW-0677">Repeat</keyword>
<accession>A0A6J8CHH0</accession>
<evidence type="ECO:0000256" key="9">
    <source>
        <dbReference type="ARBA" id="ARBA00023157"/>
    </source>
</evidence>
<feature type="repeat" description="TNFR-Cys" evidence="11">
    <location>
        <begin position="102"/>
        <end position="140"/>
    </location>
</feature>
<dbReference type="Gene3D" id="2.10.50.10">
    <property type="entry name" value="Tumor Necrosis Factor Receptor, subunit A, domain 2"/>
    <property type="match status" value="3"/>
</dbReference>
<feature type="chain" id="PRO_5026973420" evidence="13">
    <location>
        <begin position="22"/>
        <end position="379"/>
    </location>
</feature>
<dbReference type="EMBL" id="CACVKT020005361">
    <property type="protein sequence ID" value="CAC5394722.1"/>
    <property type="molecule type" value="Genomic_DNA"/>
</dbReference>
<feature type="disulfide bond" evidence="11">
    <location>
        <begin position="37"/>
        <end position="50"/>
    </location>
</feature>
<evidence type="ECO:0000256" key="12">
    <source>
        <dbReference type="SAM" id="Phobius"/>
    </source>
</evidence>
<dbReference type="SMART" id="SM00005">
    <property type="entry name" value="DEATH"/>
    <property type="match status" value="1"/>
</dbReference>
<feature type="disulfide bond" evidence="11">
    <location>
        <begin position="80"/>
        <end position="93"/>
    </location>
</feature>